<gene>
    <name evidence="1" type="ORF">ATN84_16305</name>
</gene>
<reference evidence="1 2" key="1">
    <citation type="submission" date="2015-11" db="EMBL/GenBank/DDBJ databases">
        <title>Draft genome sequence of Paramesorhizobium deserti A-3-E, a strain highly resistant to diverse beta-lactam antibiotics.</title>
        <authorList>
            <person name="Lv R."/>
            <person name="Yang X."/>
            <person name="Fang N."/>
            <person name="Guo J."/>
            <person name="Luo X."/>
            <person name="Peng F."/>
            <person name="Yang R."/>
            <person name="Cui Y."/>
            <person name="Fang C."/>
            <person name="Song Y."/>
        </authorList>
    </citation>
    <scope>NUCLEOTIDE SEQUENCE [LARGE SCALE GENOMIC DNA]</scope>
    <source>
        <strain evidence="1 2">A-3-E</strain>
    </source>
</reference>
<dbReference type="Proteomes" id="UP000070107">
    <property type="component" value="Unassembled WGS sequence"/>
</dbReference>
<keyword evidence="2" id="KW-1185">Reference proteome</keyword>
<evidence type="ECO:0000313" key="2">
    <source>
        <dbReference type="Proteomes" id="UP000070107"/>
    </source>
</evidence>
<comment type="caution">
    <text evidence="1">The sequence shown here is derived from an EMBL/GenBank/DDBJ whole genome shotgun (WGS) entry which is preliminary data.</text>
</comment>
<protein>
    <submittedName>
        <fullName evidence="1">Uncharacterized protein</fullName>
    </submittedName>
</protein>
<dbReference type="EMBL" id="LNTU01000034">
    <property type="protein sequence ID" value="KXF76429.1"/>
    <property type="molecule type" value="Genomic_DNA"/>
</dbReference>
<proteinExistence type="predicted"/>
<sequence>MRRQITGDIHMSGVAGLRQMPLGEAKAQKSPVFRKEMKILATKYLSQCVGRHPDLAAADHFRRLPQETVKIVVYAEKCLAGTFQDTSPVNSTKVLHE</sequence>
<dbReference type="AlphaFoldDB" id="A0A135HTA2"/>
<organism evidence="1 2">
    <name type="scientific">Paramesorhizobium deserti</name>
    <dbReference type="NCBI Taxonomy" id="1494590"/>
    <lineage>
        <taxon>Bacteria</taxon>
        <taxon>Pseudomonadati</taxon>
        <taxon>Pseudomonadota</taxon>
        <taxon>Alphaproteobacteria</taxon>
        <taxon>Hyphomicrobiales</taxon>
        <taxon>Phyllobacteriaceae</taxon>
        <taxon>Paramesorhizobium</taxon>
    </lineage>
</organism>
<evidence type="ECO:0000313" key="1">
    <source>
        <dbReference type="EMBL" id="KXF76429.1"/>
    </source>
</evidence>
<accession>A0A135HTA2</accession>
<name>A0A135HTA2_9HYPH</name>